<evidence type="ECO:0000313" key="2">
    <source>
        <dbReference type="Proteomes" id="UP000593571"/>
    </source>
</evidence>
<dbReference type="AlphaFoldDB" id="A0A7J8C2A7"/>
<protein>
    <submittedName>
        <fullName evidence="1">Uncharacterized protein</fullName>
    </submittedName>
</protein>
<dbReference type="EMBL" id="JACASE010000015">
    <property type="protein sequence ID" value="KAF6404960.1"/>
    <property type="molecule type" value="Genomic_DNA"/>
</dbReference>
<accession>A0A7J8C2A7</accession>
<keyword evidence="2" id="KW-1185">Reference proteome</keyword>
<organism evidence="1 2">
    <name type="scientific">Rousettus aegyptiacus</name>
    <name type="common">Egyptian fruit bat</name>
    <name type="synonym">Pteropus aegyptiacus</name>
    <dbReference type="NCBI Taxonomy" id="9407"/>
    <lineage>
        <taxon>Eukaryota</taxon>
        <taxon>Metazoa</taxon>
        <taxon>Chordata</taxon>
        <taxon>Craniata</taxon>
        <taxon>Vertebrata</taxon>
        <taxon>Euteleostomi</taxon>
        <taxon>Mammalia</taxon>
        <taxon>Eutheria</taxon>
        <taxon>Laurasiatheria</taxon>
        <taxon>Chiroptera</taxon>
        <taxon>Yinpterochiroptera</taxon>
        <taxon>Pteropodoidea</taxon>
        <taxon>Pteropodidae</taxon>
        <taxon>Rousettinae</taxon>
        <taxon>Rousettus</taxon>
    </lineage>
</organism>
<sequence length="138" mass="14867">MLASSREEFRHVKLRSGSSVFPRGRGGGRCGGPVNLAGHSALRRTIRRAGPLFAARWLSKQEAAFRALSQSRARPGSPVCRWARAAGAPRGTSQRAVRGRSDLALMGFSVFAPECRYLAWSPGLPVSGEAVCKSPPHR</sequence>
<comment type="caution">
    <text evidence="1">The sequence shown here is derived from an EMBL/GenBank/DDBJ whole genome shotgun (WGS) entry which is preliminary data.</text>
</comment>
<dbReference type="Proteomes" id="UP000593571">
    <property type="component" value="Unassembled WGS sequence"/>
</dbReference>
<evidence type="ECO:0000313" key="1">
    <source>
        <dbReference type="EMBL" id="KAF6404960.1"/>
    </source>
</evidence>
<proteinExistence type="predicted"/>
<reference evidence="1 2" key="1">
    <citation type="journal article" date="2020" name="Nature">
        <title>Six reference-quality genomes reveal evolution of bat adaptations.</title>
        <authorList>
            <person name="Jebb D."/>
            <person name="Huang Z."/>
            <person name="Pippel M."/>
            <person name="Hughes G.M."/>
            <person name="Lavrichenko K."/>
            <person name="Devanna P."/>
            <person name="Winkler S."/>
            <person name="Jermiin L.S."/>
            <person name="Skirmuntt E.C."/>
            <person name="Katzourakis A."/>
            <person name="Burkitt-Gray L."/>
            <person name="Ray D.A."/>
            <person name="Sullivan K.A.M."/>
            <person name="Roscito J.G."/>
            <person name="Kirilenko B.M."/>
            <person name="Davalos L.M."/>
            <person name="Corthals A.P."/>
            <person name="Power M.L."/>
            <person name="Jones G."/>
            <person name="Ransome R.D."/>
            <person name="Dechmann D.K.N."/>
            <person name="Locatelli A.G."/>
            <person name="Puechmaille S.J."/>
            <person name="Fedrigo O."/>
            <person name="Jarvis E.D."/>
            <person name="Hiller M."/>
            <person name="Vernes S.C."/>
            <person name="Myers E.W."/>
            <person name="Teeling E.C."/>
        </authorList>
    </citation>
    <scope>NUCLEOTIDE SEQUENCE [LARGE SCALE GENOMIC DNA]</scope>
    <source>
        <strain evidence="1">MRouAeg1</strain>
        <tissue evidence="1">Muscle</tissue>
    </source>
</reference>
<gene>
    <name evidence="1" type="ORF">HJG63_009289</name>
</gene>
<name>A0A7J8C2A7_ROUAE</name>